<proteinExistence type="predicted"/>
<keyword evidence="4" id="KW-1185">Reference proteome</keyword>
<organism evidence="3 4">
    <name type="scientific">Phakopsora pachyrhizi</name>
    <name type="common">Asian soybean rust disease fungus</name>
    <dbReference type="NCBI Taxonomy" id="170000"/>
    <lineage>
        <taxon>Eukaryota</taxon>
        <taxon>Fungi</taxon>
        <taxon>Dikarya</taxon>
        <taxon>Basidiomycota</taxon>
        <taxon>Pucciniomycotina</taxon>
        <taxon>Pucciniomycetes</taxon>
        <taxon>Pucciniales</taxon>
        <taxon>Phakopsoraceae</taxon>
        <taxon>Phakopsora</taxon>
    </lineage>
</organism>
<dbReference type="EMBL" id="CALTRL010003691">
    <property type="protein sequence ID" value="CAH7681734.1"/>
    <property type="molecule type" value="Genomic_DNA"/>
</dbReference>
<evidence type="ECO:0000256" key="1">
    <source>
        <dbReference type="SAM" id="MobiDB-lite"/>
    </source>
</evidence>
<protein>
    <submittedName>
        <fullName evidence="3">Expressed protein</fullName>
    </submittedName>
</protein>
<name>A0AAV0B4G7_PHAPC</name>
<sequence>MYKARLLVIQLFINFAASYPSGHNSGNIRLVRRNLGDLITSILTKDDHKQMELQAGAKTESQNNDPTGATGKANYLSQPRMATEAGTPKSHTAVNKLATQEAGTNNHQGYVNSAQTANHRNMNLTSENNNNKATQNAHVEAQKVAKNHATQKTGTNNHQGSMYIAQTANHKKGYTKRSRGVPDGSKKSCH</sequence>
<dbReference type="AlphaFoldDB" id="A0AAV0B4G7"/>
<keyword evidence="2" id="KW-0732">Signal</keyword>
<feature type="region of interest" description="Disordered" evidence="1">
    <location>
        <begin position="55"/>
        <end position="74"/>
    </location>
</feature>
<feature type="signal peptide" evidence="2">
    <location>
        <begin position="1"/>
        <end position="18"/>
    </location>
</feature>
<evidence type="ECO:0000313" key="4">
    <source>
        <dbReference type="Proteomes" id="UP001153365"/>
    </source>
</evidence>
<comment type="caution">
    <text evidence="3">The sequence shown here is derived from an EMBL/GenBank/DDBJ whole genome shotgun (WGS) entry which is preliminary data.</text>
</comment>
<feature type="region of interest" description="Disordered" evidence="1">
    <location>
        <begin position="166"/>
        <end position="190"/>
    </location>
</feature>
<reference evidence="3" key="1">
    <citation type="submission" date="2022-06" db="EMBL/GenBank/DDBJ databases">
        <authorList>
            <consortium name="SYNGENTA / RWTH Aachen University"/>
        </authorList>
    </citation>
    <scope>NUCLEOTIDE SEQUENCE</scope>
</reference>
<evidence type="ECO:0000256" key="2">
    <source>
        <dbReference type="SAM" id="SignalP"/>
    </source>
</evidence>
<accession>A0AAV0B4G7</accession>
<dbReference type="Proteomes" id="UP001153365">
    <property type="component" value="Unassembled WGS sequence"/>
</dbReference>
<gene>
    <name evidence="3" type="ORF">PPACK8108_LOCUS14383</name>
</gene>
<feature type="chain" id="PRO_5043942275" evidence="2">
    <location>
        <begin position="19"/>
        <end position="190"/>
    </location>
</feature>
<feature type="compositionally biased region" description="Basic residues" evidence="1">
    <location>
        <begin position="169"/>
        <end position="179"/>
    </location>
</feature>
<evidence type="ECO:0000313" key="3">
    <source>
        <dbReference type="EMBL" id="CAH7681734.1"/>
    </source>
</evidence>